<sequence>MRSESLSVTTMDKQTLLRLISVVLALTIASVQVTSAIMCYWCSNDPDSDFPFDPECGQFEYHGNTLGGYESCSIRIHDSGYISRWAGNGWDEGECNYGEDYTECFCNYDECNTDSYCAQCSYPKPTPTTDATTSNSQPPTTYATTSDSQPPTIYSTTSITSSYQPSTTDVTTASSAIMCYWCSNDSDSDLPFDPECGKFDYHGNTLGGYDNCSIILYDSGYISRWIGGNGWDGGDCYYGEDFTACFCNHDECNTESYCAQCGYPKPTPTSDATTSDSQPPTTDATSATTSNSQPPTLYSTTSITTNPQPTTTEDIITTTTEAAGNLKCYNCIDCGTEDSTPIIEDKFLSCSTIVFLNSGEVIRSGSFDEHPDGECVEHTASVSCWCTDNLCNNFTISF</sequence>
<comment type="caution">
    <text evidence="2">The sequence shown here is derived from an EMBL/GenBank/DDBJ whole genome shotgun (WGS) entry which is preliminary data.</text>
</comment>
<accession>A0AAV2S6M0</accession>
<feature type="compositionally biased region" description="Low complexity" evidence="1">
    <location>
        <begin position="299"/>
        <end position="310"/>
    </location>
</feature>
<evidence type="ECO:0000313" key="3">
    <source>
        <dbReference type="Proteomes" id="UP001497623"/>
    </source>
</evidence>
<feature type="compositionally biased region" description="Low complexity" evidence="1">
    <location>
        <begin position="269"/>
        <end position="290"/>
    </location>
</feature>
<evidence type="ECO:0000256" key="1">
    <source>
        <dbReference type="SAM" id="MobiDB-lite"/>
    </source>
</evidence>
<feature type="region of interest" description="Disordered" evidence="1">
    <location>
        <begin position="269"/>
        <end position="310"/>
    </location>
</feature>
<evidence type="ECO:0000313" key="2">
    <source>
        <dbReference type="EMBL" id="CAL4162880.1"/>
    </source>
</evidence>
<protein>
    <submittedName>
        <fullName evidence="2">Uncharacterized protein</fullName>
    </submittedName>
</protein>
<proteinExistence type="predicted"/>
<feature type="region of interest" description="Disordered" evidence="1">
    <location>
        <begin position="127"/>
        <end position="150"/>
    </location>
</feature>
<name>A0AAV2S6M0_MEGNR</name>
<organism evidence="2 3">
    <name type="scientific">Meganyctiphanes norvegica</name>
    <name type="common">Northern krill</name>
    <name type="synonym">Thysanopoda norvegica</name>
    <dbReference type="NCBI Taxonomy" id="48144"/>
    <lineage>
        <taxon>Eukaryota</taxon>
        <taxon>Metazoa</taxon>
        <taxon>Ecdysozoa</taxon>
        <taxon>Arthropoda</taxon>
        <taxon>Crustacea</taxon>
        <taxon>Multicrustacea</taxon>
        <taxon>Malacostraca</taxon>
        <taxon>Eumalacostraca</taxon>
        <taxon>Eucarida</taxon>
        <taxon>Euphausiacea</taxon>
        <taxon>Euphausiidae</taxon>
        <taxon>Meganyctiphanes</taxon>
    </lineage>
</organism>
<dbReference type="EMBL" id="CAXKWB010045835">
    <property type="protein sequence ID" value="CAL4162880.1"/>
    <property type="molecule type" value="Genomic_DNA"/>
</dbReference>
<gene>
    <name evidence="2" type="ORF">MNOR_LOCUS32898</name>
</gene>
<feature type="compositionally biased region" description="Polar residues" evidence="1">
    <location>
        <begin position="127"/>
        <end position="147"/>
    </location>
</feature>
<keyword evidence="3" id="KW-1185">Reference proteome</keyword>
<reference evidence="2 3" key="1">
    <citation type="submission" date="2024-05" db="EMBL/GenBank/DDBJ databases">
        <authorList>
            <person name="Wallberg A."/>
        </authorList>
    </citation>
    <scope>NUCLEOTIDE SEQUENCE [LARGE SCALE GENOMIC DNA]</scope>
</reference>
<dbReference type="AlphaFoldDB" id="A0AAV2S6M0"/>
<dbReference type="Proteomes" id="UP001497623">
    <property type="component" value="Unassembled WGS sequence"/>
</dbReference>